<dbReference type="Proteomes" id="UP000030665">
    <property type="component" value="Unassembled WGS sequence"/>
</dbReference>
<organism evidence="8 9">
    <name type="scientific">Trichuris trichiura</name>
    <name type="common">Whipworm</name>
    <name type="synonym">Trichocephalus trichiurus</name>
    <dbReference type="NCBI Taxonomy" id="36087"/>
    <lineage>
        <taxon>Eukaryota</taxon>
        <taxon>Metazoa</taxon>
        <taxon>Ecdysozoa</taxon>
        <taxon>Nematoda</taxon>
        <taxon>Enoplea</taxon>
        <taxon>Dorylaimia</taxon>
        <taxon>Trichinellida</taxon>
        <taxon>Trichuridae</taxon>
        <taxon>Trichuris</taxon>
    </lineage>
</organism>
<dbReference type="GO" id="GO:0005762">
    <property type="term" value="C:mitochondrial large ribosomal subunit"/>
    <property type="evidence" value="ECO:0007669"/>
    <property type="project" value="TreeGrafter"/>
</dbReference>
<name>A0A077ZI91_TRITR</name>
<evidence type="ECO:0000256" key="1">
    <source>
        <dbReference type="ARBA" id="ARBA00004173"/>
    </source>
</evidence>
<evidence type="ECO:0000256" key="5">
    <source>
        <dbReference type="ARBA" id="ARBA00023274"/>
    </source>
</evidence>
<proteinExistence type="inferred from homology"/>
<evidence type="ECO:0000256" key="2">
    <source>
        <dbReference type="ARBA" id="ARBA00022946"/>
    </source>
</evidence>
<keyword evidence="5" id="KW-0687">Ribonucleoprotein</keyword>
<keyword evidence="4" id="KW-0496">Mitochondrion</keyword>
<dbReference type="EMBL" id="HG806307">
    <property type="protein sequence ID" value="CDW58305.1"/>
    <property type="molecule type" value="Genomic_DNA"/>
</dbReference>
<evidence type="ECO:0000256" key="6">
    <source>
        <dbReference type="ARBA" id="ARBA00033752"/>
    </source>
</evidence>
<dbReference type="PANTHER" id="PTHR28595:SF1">
    <property type="entry name" value="LARGE RIBOSOMAL SUBUNIT PROTEIN ML54"/>
    <property type="match status" value="1"/>
</dbReference>
<sequence length="119" mass="14484">MTSCKDICIYGKNEKLPLKEDKTAYFDMDTEKLQKFCCINYLKDGSDIPLKDYSEYPEWLPSLLDKPPALEDLSPDDYGYWRLLRKKLRTFTRQRNYYRFRSSFVQRYYLEKGKRDVFK</sequence>
<evidence type="ECO:0000313" key="9">
    <source>
        <dbReference type="Proteomes" id="UP000030665"/>
    </source>
</evidence>
<accession>A0A077ZI91</accession>
<gene>
    <name evidence="8" type="ORF">TTRE_0000661201</name>
</gene>
<reference evidence="8" key="2">
    <citation type="submission" date="2014-03" db="EMBL/GenBank/DDBJ databases">
        <title>The whipworm genome and dual-species transcriptomics of an intimate host-pathogen interaction.</title>
        <authorList>
            <person name="Foth B.J."/>
            <person name="Tsai I.J."/>
            <person name="Reid A.J."/>
            <person name="Bancroft A.J."/>
            <person name="Nichol S."/>
            <person name="Tracey A."/>
            <person name="Holroyd N."/>
            <person name="Cotton J.A."/>
            <person name="Stanley E.J."/>
            <person name="Zarowiecki M."/>
            <person name="Liu J.Z."/>
            <person name="Huckvale T."/>
            <person name="Cooper P.J."/>
            <person name="Grencis R.K."/>
            <person name="Berriman M."/>
        </authorList>
    </citation>
    <scope>NUCLEOTIDE SEQUENCE [LARGE SCALE GENOMIC DNA]</scope>
</reference>
<comment type="similarity">
    <text evidence="6">Belongs to the mitochondrion-specific ribosomal protein mL54 family.</text>
</comment>
<dbReference type="GO" id="GO:0003735">
    <property type="term" value="F:structural constituent of ribosome"/>
    <property type="evidence" value="ECO:0007669"/>
    <property type="project" value="TreeGrafter"/>
</dbReference>
<keyword evidence="9" id="KW-1185">Reference proteome</keyword>
<dbReference type="PANTHER" id="PTHR28595">
    <property type="entry name" value="39S RIBOSOMAL PROTEIN L54, MITOCHONDRIAL"/>
    <property type="match status" value="1"/>
</dbReference>
<keyword evidence="2" id="KW-0809">Transit peptide</keyword>
<evidence type="ECO:0000313" key="8">
    <source>
        <dbReference type="EMBL" id="CDW58305.1"/>
    </source>
</evidence>
<dbReference type="STRING" id="36087.A0A077ZI91"/>
<dbReference type="InterPro" id="IPR013870">
    <property type="entry name" value="Ribosomal_mL54"/>
</dbReference>
<evidence type="ECO:0000256" key="4">
    <source>
        <dbReference type="ARBA" id="ARBA00023128"/>
    </source>
</evidence>
<dbReference type="OrthoDB" id="10252718at2759"/>
<protein>
    <recommendedName>
        <fullName evidence="7">Large ribosomal subunit protein mL54</fullName>
    </recommendedName>
</protein>
<dbReference type="AlphaFoldDB" id="A0A077ZI91"/>
<evidence type="ECO:0000256" key="7">
    <source>
        <dbReference type="ARBA" id="ARBA00035179"/>
    </source>
</evidence>
<evidence type="ECO:0000256" key="3">
    <source>
        <dbReference type="ARBA" id="ARBA00022980"/>
    </source>
</evidence>
<comment type="subcellular location">
    <subcellularLocation>
        <location evidence="1">Mitochondrion</location>
    </subcellularLocation>
</comment>
<keyword evidence="3" id="KW-0689">Ribosomal protein</keyword>
<dbReference type="Pfam" id="PF08561">
    <property type="entry name" value="Ribosomal_L37"/>
    <property type="match status" value="1"/>
</dbReference>
<reference evidence="8" key="1">
    <citation type="submission" date="2014-01" db="EMBL/GenBank/DDBJ databases">
        <authorList>
            <person name="Aslett M."/>
        </authorList>
    </citation>
    <scope>NUCLEOTIDE SEQUENCE</scope>
</reference>